<dbReference type="Proteomes" id="UP000324222">
    <property type="component" value="Unassembled WGS sequence"/>
</dbReference>
<organism evidence="1 2">
    <name type="scientific">Portunus trituberculatus</name>
    <name type="common">Swimming crab</name>
    <name type="synonym">Neptunus trituberculatus</name>
    <dbReference type="NCBI Taxonomy" id="210409"/>
    <lineage>
        <taxon>Eukaryota</taxon>
        <taxon>Metazoa</taxon>
        <taxon>Ecdysozoa</taxon>
        <taxon>Arthropoda</taxon>
        <taxon>Crustacea</taxon>
        <taxon>Multicrustacea</taxon>
        <taxon>Malacostraca</taxon>
        <taxon>Eumalacostraca</taxon>
        <taxon>Eucarida</taxon>
        <taxon>Decapoda</taxon>
        <taxon>Pleocyemata</taxon>
        <taxon>Brachyura</taxon>
        <taxon>Eubrachyura</taxon>
        <taxon>Portunoidea</taxon>
        <taxon>Portunidae</taxon>
        <taxon>Portuninae</taxon>
        <taxon>Portunus</taxon>
    </lineage>
</organism>
<protein>
    <submittedName>
        <fullName evidence="1">Uncharacterized protein</fullName>
    </submittedName>
</protein>
<proteinExistence type="predicted"/>
<comment type="caution">
    <text evidence="1">The sequence shown here is derived from an EMBL/GenBank/DDBJ whole genome shotgun (WGS) entry which is preliminary data.</text>
</comment>
<name>A0A5B7EWF1_PORTR</name>
<dbReference type="AlphaFoldDB" id="A0A5B7EWF1"/>
<dbReference type="EMBL" id="VSRR010004340">
    <property type="protein sequence ID" value="MPC39360.1"/>
    <property type="molecule type" value="Genomic_DNA"/>
</dbReference>
<accession>A0A5B7EWF1</accession>
<evidence type="ECO:0000313" key="1">
    <source>
        <dbReference type="EMBL" id="MPC39360.1"/>
    </source>
</evidence>
<reference evidence="1 2" key="1">
    <citation type="submission" date="2019-05" db="EMBL/GenBank/DDBJ databases">
        <title>Another draft genome of Portunus trituberculatus and its Hox gene families provides insights of decapod evolution.</title>
        <authorList>
            <person name="Jeong J.-H."/>
            <person name="Song I."/>
            <person name="Kim S."/>
            <person name="Choi T."/>
            <person name="Kim D."/>
            <person name="Ryu S."/>
            <person name="Kim W."/>
        </authorList>
    </citation>
    <scope>NUCLEOTIDE SEQUENCE [LARGE SCALE GENOMIC DNA]</scope>
    <source>
        <tissue evidence="1">Muscle</tissue>
    </source>
</reference>
<sequence length="64" mass="7368">MFRRFLVDCQGLVLPSREVDRVEVRGRRKSCAVRVREEGRHTVSKLTRTVAMKIAVQITRDAAL</sequence>
<gene>
    <name evidence="1" type="ORF">E2C01_032895</name>
</gene>
<keyword evidence="2" id="KW-1185">Reference proteome</keyword>
<evidence type="ECO:0000313" key="2">
    <source>
        <dbReference type="Proteomes" id="UP000324222"/>
    </source>
</evidence>